<protein>
    <recommendedName>
        <fullName evidence="9">Probable butyrate kinase</fullName>
        <shortName evidence="9">BK</shortName>
        <ecNumber evidence="9">2.7.2.7</ecNumber>
    </recommendedName>
    <alternativeName>
        <fullName evidence="9">Branched-chain carboxylic acid kinase</fullName>
    </alternativeName>
</protein>
<evidence type="ECO:0000256" key="5">
    <source>
        <dbReference type="ARBA" id="ARBA00022741"/>
    </source>
</evidence>
<accession>A0A398CUJ2</accession>
<dbReference type="GO" id="GO:0047761">
    <property type="term" value="F:butyrate kinase activity"/>
    <property type="evidence" value="ECO:0007669"/>
    <property type="project" value="UniProtKB-UniRule"/>
</dbReference>
<dbReference type="PRINTS" id="PR00471">
    <property type="entry name" value="ACETATEKNASE"/>
</dbReference>
<evidence type="ECO:0000256" key="6">
    <source>
        <dbReference type="ARBA" id="ARBA00022777"/>
    </source>
</evidence>
<dbReference type="InterPro" id="IPR043129">
    <property type="entry name" value="ATPase_NBD"/>
</dbReference>
<evidence type="ECO:0000256" key="8">
    <source>
        <dbReference type="ARBA" id="ARBA00048596"/>
    </source>
</evidence>
<dbReference type="Gene3D" id="3.30.420.40">
    <property type="match status" value="2"/>
</dbReference>
<evidence type="ECO:0000256" key="10">
    <source>
        <dbReference type="RuleBase" id="RU003835"/>
    </source>
</evidence>
<proteinExistence type="inferred from homology"/>
<dbReference type="Pfam" id="PF00871">
    <property type="entry name" value="Acetate_kinase"/>
    <property type="match status" value="1"/>
</dbReference>
<comment type="similarity">
    <text evidence="2 9 10">Belongs to the acetokinase family.</text>
</comment>
<dbReference type="GO" id="GO:0005737">
    <property type="term" value="C:cytoplasm"/>
    <property type="evidence" value="ECO:0007669"/>
    <property type="project" value="UniProtKB-SubCell"/>
</dbReference>
<evidence type="ECO:0000256" key="9">
    <source>
        <dbReference type="HAMAP-Rule" id="MF_00542"/>
    </source>
</evidence>
<sequence length="358" mass="38819">MQEVPHMILVINPGSTSTKVALYEGTVLVAEESLDYSAVELAPFARISDQLEMRVQTVGDFLVRHGVQAEQLEAVMARGGVLHPVAAGTYVVNDRMLLDCFEARIAQHASNLGALIAHCLLEGTDVPCYIADPVSVDEFEDMARISGLKELPRRSLGHALNIRKVAYNVAKAHGKALKEMNMIVAHLGGGISIAPLRHGRIVDVNNANEQGPYSPERAGLVPAVSLVRLCFEEGATEGEVVKRLTRMGGLVSYLGTNDAREVEARIAAGDQEAATVYEGMAYQIAKEIGAMATVLEGDVDVIVLTGGLAKSSMLMQWIRERVEFIAPVEVIPGENELEALNDAYLRLRQGIETEKTYE</sequence>
<organism evidence="11 12">
    <name type="scientific">Candidatus Cryosericum terrychapinii</name>
    <dbReference type="NCBI Taxonomy" id="2290919"/>
    <lineage>
        <taxon>Bacteria</taxon>
        <taxon>Pseudomonadati</taxon>
        <taxon>Caldisericota/Cryosericota group</taxon>
        <taxon>Candidatus Cryosericota</taxon>
        <taxon>Candidatus Cryosericia</taxon>
        <taxon>Candidatus Cryosericales</taxon>
        <taxon>Candidatus Cryosericaceae</taxon>
        <taxon>Candidatus Cryosericum</taxon>
    </lineage>
</organism>
<dbReference type="HAMAP" id="MF_00542">
    <property type="entry name" value="Butyrate_kinase"/>
    <property type="match status" value="1"/>
</dbReference>
<dbReference type="NCBIfam" id="TIGR02707">
    <property type="entry name" value="butyr_kinase"/>
    <property type="match status" value="1"/>
</dbReference>
<comment type="caution">
    <text evidence="11">The sequence shown here is derived from an EMBL/GenBank/DDBJ whole genome shotgun (WGS) entry which is preliminary data.</text>
</comment>
<evidence type="ECO:0000256" key="7">
    <source>
        <dbReference type="ARBA" id="ARBA00022840"/>
    </source>
</evidence>
<dbReference type="GO" id="GO:0005524">
    <property type="term" value="F:ATP binding"/>
    <property type="evidence" value="ECO:0007669"/>
    <property type="project" value="UniProtKB-KW"/>
</dbReference>
<keyword evidence="5 9" id="KW-0547">Nucleotide-binding</keyword>
<keyword evidence="6 9" id="KW-0418">Kinase</keyword>
<evidence type="ECO:0000313" key="12">
    <source>
        <dbReference type="Proteomes" id="UP000266328"/>
    </source>
</evidence>
<dbReference type="PANTHER" id="PTHR21060:SF15">
    <property type="entry name" value="ACETATE KINASE-RELATED"/>
    <property type="match status" value="1"/>
</dbReference>
<evidence type="ECO:0000256" key="2">
    <source>
        <dbReference type="ARBA" id="ARBA00008748"/>
    </source>
</evidence>
<dbReference type="GO" id="GO:0006083">
    <property type="term" value="P:acetate metabolic process"/>
    <property type="evidence" value="ECO:0007669"/>
    <property type="project" value="TreeGrafter"/>
</dbReference>
<reference evidence="11 12" key="1">
    <citation type="submission" date="2018-09" db="EMBL/GenBank/DDBJ databases">
        <title>Discovery and Ecogenomic Context for Candidatus Cryosericales, a Global Caldiserica Order Active in Thawing Permafrost.</title>
        <authorList>
            <person name="Martinez M.A."/>
            <person name="Woodcroft B.J."/>
            <person name="Ignacio Espinoza J.C."/>
            <person name="Zayed A."/>
            <person name="Singleton C.M."/>
            <person name="Boyd J."/>
            <person name="Li Y.-F."/>
            <person name="Purvine S."/>
            <person name="Maughan H."/>
            <person name="Hodgkins S.B."/>
            <person name="Anderson D."/>
            <person name="Sederholm M."/>
            <person name="Temperton B."/>
            <person name="Saleska S.R."/>
            <person name="Tyson G.W."/>
            <person name="Rich V.I."/>
        </authorList>
    </citation>
    <scope>NUCLEOTIDE SEQUENCE [LARGE SCALE GENOMIC DNA]</scope>
    <source>
        <strain evidence="11 12">SMC7</strain>
    </source>
</reference>
<dbReference type="InterPro" id="IPR000890">
    <property type="entry name" value="Aliphatic_acid_kin_short-chain"/>
</dbReference>
<comment type="catalytic activity">
    <reaction evidence="8 9">
        <text>butanoate + ATP = butanoyl phosphate + ADP</text>
        <dbReference type="Rhea" id="RHEA:13585"/>
        <dbReference type="ChEBI" id="CHEBI:17968"/>
        <dbReference type="ChEBI" id="CHEBI:30616"/>
        <dbReference type="ChEBI" id="CHEBI:58079"/>
        <dbReference type="ChEBI" id="CHEBI:456216"/>
        <dbReference type="EC" id="2.7.2.7"/>
    </reaction>
</comment>
<dbReference type="AlphaFoldDB" id="A0A398CUJ2"/>
<keyword evidence="12" id="KW-1185">Reference proteome</keyword>
<evidence type="ECO:0000256" key="3">
    <source>
        <dbReference type="ARBA" id="ARBA00022490"/>
    </source>
</evidence>
<dbReference type="SUPFAM" id="SSF53067">
    <property type="entry name" value="Actin-like ATPase domain"/>
    <property type="match status" value="2"/>
</dbReference>
<evidence type="ECO:0000313" key="11">
    <source>
        <dbReference type="EMBL" id="RIE06332.1"/>
    </source>
</evidence>
<comment type="subcellular location">
    <subcellularLocation>
        <location evidence="1 9">Cytoplasm</location>
    </subcellularLocation>
</comment>
<dbReference type="PANTHER" id="PTHR21060">
    <property type="entry name" value="ACETATE KINASE"/>
    <property type="match status" value="1"/>
</dbReference>
<evidence type="ECO:0000256" key="4">
    <source>
        <dbReference type="ARBA" id="ARBA00022679"/>
    </source>
</evidence>
<dbReference type="NCBIfam" id="NF002834">
    <property type="entry name" value="PRK03011.1-5"/>
    <property type="match status" value="1"/>
</dbReference>
<gene>
    <name evidence="9 11" type="primary">buk</name>
    <name evidence="11" type="ORF">SMC7_02840</name>
</gene>
<keyword evidence="4 9" id="KW-0808">Transferase</keyword>
<dbReference type="CDD" id="cd24011">
    <property type="entry name" value="ASKHA_NBD_BK"/>
    <property type="match status" value="1"/>
</dbReference>
<evidence type="ECO:0000256" key="1">
    <source>
        <dbReference type="ARBA" id="ARBA00004496"/>
    </source>
</evidence>
<dbReference type="InterPro" id="IPR023865">
    <property type="entry name" value="Aliphatic_acid_kinase_CS"/>
</dbReference>
<dbReference type="OrthoDB" id="9771859at2"/>
<dbReference type="GO" id="GO:0008776">
    <property type="term" value="F:acetate kinase activity"/>
    <property type="evidence" value="ECO:0007669"/>
    <property type="project" value="TreeGrafter"/>
</dbReference>
<name>A0A398CUJ2_9BACT</name>
<dbReference type="EC" id="2.7.2.7" evidence="9"/>
<dbReference type="Proteomes" id="UP000266328">
    <property type="component" value="Unassembled WGS sequence"/>
</dbReference>
<keyword evidence="3 9" id="KW-0963">Cytoplasm</keyword>
<dbReference type="InterPro" id="IPR011245">
    <property type="entry name" value="Butyrate_kin"/>
</dbReference>
<dbReference type="PROSITE" id="PS01075">
    <property type="entry name" value="ACETATE_KINASE_1"/>
    <property type="match status" value="1"/>
</dbReference>
<keyword evidence="7 9" id="KW-0067">ATP-binding</keyword>
<dbReference type="PIRSF" id="PIRSF036458">
    <property type="entry name" value="Butyrate_kin"/>
    <property type="match status" value="1"/>
</dbReference>
<dbReference type="EMBL" id="QXIS01000015">
    <property type="protein sequence ID" value="RIE06332.1"/>
    <property type="molecule type" value="Genomic_DNA"/>
</dbReference>